<reference evidence="4 5" key="1">
    <citation type="submission" date="2024-09" db="EMBL/GenBank/DDBJ databases">
        <title>Nodulacao em especies de Leguminosae Basais da Amazonia e Caracterizacao dos Rizobios e Bacterias Associadas aos Nodulos.</title>
        <authorList>
            <person name="Jambeiro I.C.A."/>
            <person name="Lopes I.S."/>
            <person name="Aguiar E.R.G.R."/>
            <person name="Santos A.F.J."/>
            <person name="Dos Santos J.M.F."/>
            <person name="Gross E."/>
        </authorList>
    </citation>
    <scope>NUCLEOTIDE SEQUENCE [LARGE SCALE GENOMIC DNA]</scope>
    <source>
        <strain evidence="4 5">BRUESC1165</strain>
    </source>
</reference>
<sequence>MRRSWSLFAAGWIIILAGALLAYFTQTSNGIRIQDVRFTGTNGIQMSALLYLPPNATAKTPAPGILAVHGYINSRETQAGFAIEFARRGYVVLALDQTGHGYSDPPAFANGYGGPAGLKYLRSLDVVDGNNIGLEGHSMGGWTILRAAEAYPDGYKAMVLEGSSTGSGRAPEGTLQYPRNLALVFSQYDEFAPLMWNVPRAKDVAQSEKLWKVFGTTGPVSPGQIYGSIADGTARVLYTPAVTHPGDHISHEAIGYSLDWFARTLQGGTPLPSSDQIWFHKEIGTLVALVGFVVLLLGTFGVLLGQPYFAQMAHPPAVARTSRGAGWWLTVALSAFVPVLTFFPFLLWGAAWMKASPLFPQSITNQILVWALLNALISLVLSFVLRGPKAEFRTSIVPSILIALATVGVGYLSLALADFFFKVDFRFWVVGLKLMSLKQFLMFLVYLPGFVMFFVIVLRSLFKALPVAGESAFGQTMSVIAALALGFLIFLAVQYIPLFLNGQIFSADQPLLTIVAIQFLPLMVVVGLIGTYTYRRTGSYLPGGLICGLFVTWYIVAGQATQAAV</sequence>
<accession>A0ABV6Y7P4</accession>
<feature type="transmembrane region" description="Helical" evidence="2">
    <location>
        <begin position="325"/>
        <end position="347"/>
    </location>
</feature>
<organism evidence="4 5">
    <name type="scientific">Microvirga arabica</name>
    <dbReference type="NCBI Taxonomy" id="1128671"/>
    <lineage>
        <taxon>Bacteria</taxon>
        <taxon>Pseudomonadati</taxon>
        <taxon>Pseudomonadota</taxon>
        <taxon>Alphaproteobacteria</taxon>
        <taxon>Hyphomicrobiales</taxon>
        <taxon>Methylobacteriaceae</taxon>
        <taxon>Microvirga</taxon>
    </lineage>
</organism>
<protein>
    <submittedName>
        <fullName evidence="4">Alpha/beta hydrolase family protein</fullName>
        <ecNumber evidence="4">3.4.-.-</ecNumber>
    </submittedName>
</protein>
<name>A0ABV6Y7P4_9HYPH</name>
<proteinExistence type="inferred from homology"/>
<dbReference type="RefSeq" id="WP_377029583.1">
    <property type="nucleotide sequence ID" value="NZ_JBHOMY010000026.1"/>
</dbReference>
<dbReference type="InterPro" id="IPR029058">
    <property type="entry name" value="AB_hydrolase_fold"/>
</dbReference>
<dbReference type="GO" id="GO:0016787">
    <property type="term" value="F:hydrolase activity"/>
    <property type="evidence" value="ECO:0007669"/>
    <property type="project" value="UniProtKB-KW"/>
</dbReference>
<feature type="transmembrane region" description="Helical" evidence="2">
    <location>
        <begin position="397"/>
        <end position="420"/>
    </location>
</feature>
<evidence type="ECO:0000256" key="2">
    <source>
        <dbReference type="SAM" id="Phobius"/>
    </source>
</evidence>
<feature type="transmembrane region" description="Helical" evidence="2">
    <location>
        <begin position="539"/>
        <end position="556"/>
    </location>
</feature>
<dbReference type="Proteomes" id="UP001593940">
    <property type="component" value="Unassembled WGS sequence"/>
</dbReference>
<feature type="transmembrane region" description="Helical" evidence="2">
    <location>
        <begin position="440"/>
        <end position="458"/>
    </location>
</feature>
<dbReference type="PANTHER" id="PTHR22946">
    <property type="entry name" value="DIENELACTONE HYDROLASE DOMAIN-CONTAINING PROTEIN-RELATED"/>
    <property type="match status" value="1"/>
</dbReference>
<feature type="transmembrane region" description="Helical" evidence="2">
    <location>
        <begin position="367"/>
        <end position="385"/>
    </location>
</feature>
<dbReference type="Gene3D" id="3.40.50.1820">
    <property type="entry name" value="alpha/beta hydrolase"/>
    <property type="match status" value="1"/>
</dbReference>
<keyword evidence="2" id="KW-0812">Transmembrane</keyword>
<feature type="transmembrane region" description="Helical" evidence="2">
    <location>
        <begin position="511"/>
        <end position="532"/>
    </location>
</feature>
<comment type="similarity">
    <text evidence="1">Belongs to the AB hydrolase superfamily. FUS2 hydrolase family.</text>
</comment>
<dbReference type="EC" id="3.4.-.-" evidence="4"/>
<keyword evidence="2" id="KW-0472">Membrane</keyword>
<feature type="domain" description="AB hydrolase-1" evidence="3">
    <location>
        <begin position="65"/>
        <end position="191"/>
    </location>
</feature>
<gene>
    <name evidence="4" type="ORF">ACETIH_10040</name>
</gene>
<keyword evidence="5" id="KW-1185">Reference proteome</keyword>
<dbReference type="SUPFAM" id="SSF53474">
    <property type="entry name" value="alpha/beta-Hydrolases"/>
    <property type="match status" value="1"/>
</dbReference>
<dbReference type="EMBL" id="JBHOMY010000026">
    <property type="protein sequence ID" value="MFC1457052.1"/>
    <property type="molecule type" value="Genomic_DNA"/>
</dbReference>
<dbReference type="Pfam" id="PF00561">
    <property type="entry name" value="Abhydrolase_1"/>
    <property type="match status" value="1"/>
</dbReference>
<keyword evidence="4" id="KW-0378">Hydrolase</keyword>
<evidence type="ECO:0000313" key="4">
    <source>
        <dbReference type="EMBL" id="MFC1457052.1"/>
    </source>
</evidence>
<dbReference type="InterPro" id="IPR050261">
    <property type="entry name" value="FrsA_esterase"/>
</dbReference>
<evidence type="ECO:0000259" key="3">
    <source>
        <dbReference type="Pfam" id="PF00561"/>
    </source>
</evidence>
<comment type="caution">
    <text evidence="4">The sequence shown here is derived from an EMBL/GenBank/DDBJ whole genome shotgun (WGS) entry which is preliminary data.</text>
</comment>
<feature type="transmembrane region" description="Helical" evidence="2">
    <location>
        <begin position="479"/>
        <end position="499"/>
    </location>
</feature>
<dbReference type="PRINTS" id="PR00111">
    <property type="entry name" value="ABHYDROLASE"/>
</dbReference>
<feature type="transmembrane region" description="Helical" evidence="2">
    <location>
        <begin position="283"/>
        <end position="304"/>
    </location>
</feature>
<dbReference type="InterPro" id="IPR000073">
    <property type="entry name" value="AB_hydrolase_1"/>
</dbReference>
<keyword evidence="2" id="KW-1133">Transmembrane helix</keyword>
<evidence type="ECO:0000256" key="1">
    <source>
        <dbReference type="ARBA" id="ARBA00038115"/>
    </source>
</evidence>
<evidence type="ECO:0000313" key="5">
    <source>
        <dbReference type="Proteomes" id="UP001593940"/>
    </source>
</evidence>